<keyword evidence="2" id="KW-1185">Reference proteome</keyword>
<dbReference type="Proteomes" id="UP000616547">
    <property type="component" value="Unassembled WGS sequence"/>
</dbReference>
<dbReference type="Pfam" id="PF05595">
    <property type="entry name" value="DUF771"/>
    <property type="match status" value="1"/>
</dbReference>
<comment type="caution">
    <text evidence="1">The sequence shown here is derived from an EMBL/GenBank/DDBJ whole genome shotgun (WGS) entry which is preliminary data.</text>
</comment>
<gene>
    <name evidence="1" type="ORF">lacNasYZ03_09400</name>
</gene>
<evidence type="ECO:0000313" key="2">
    <source>
        <dbReference type="Proteomes" id="UP000616547"/>
    </source>
</evidence>
<name>A0ABQ3W444_9LACO</name>
<accession>A0ABQ3W444</accession>
<dbReference type="RefSeq" id="WP_201331712.1">
    <property type="nucleotide sequence ID" value="NZ_BOCG01000717.1"/>
</dbReference>
<dbReference type="InterPro" id="IPR008489">
    <property type="entry name" value="DUF771"/>
</dbReference>
<proteinExistence type="predicted"/>
<protein>
    <recommendedName>
        <fullName evidence="3">DUF771 domain-containing protein</fullName>
    </recommendedName>
</protein>
<sequence length="108" mass="12627">MELTVNPEDLKPLVDQLMASYGYIPADETVGKTIGMDEFRKKYCGGKAAEWVRTYILDRYPETNWENGGWCVNPHRTEGGRKTIIFERKAAAWMDDHQEMIDWNEKLR</sequence>
<dbReference type="EMBL" id="BOCI01000250">
    <property type="protein sequence ID" value="GHW01253.1"/>
    <property type="molecule type" value="Genomic_DNA"/>
</dbReference>
<organism evidence="1 2">
    <name type="scientific">Lactobacillus nasalidis</name>
    <dbReference type="NCBI Taxonomy" id="2797258"/>
    <lineage>
        <taxon>Bacteria</taxon>
        <taxon>Bacillati</taxon>
        <taxon>Bacillota</taxon>
        <taxon>Bacilli</taxon>
        <taxon>Lactobacillales</taxon>
        <taxon>Lactobacillaceae</taxon>
        <taxon>Lactobacillus</taxon>
    </lineage>
</organism>
<evidence type="ECO:0000313" key="1">
    <source>
        <dbReference type="EMBL" id="GHW01253.1"/>
    </source>
</evidence>
<reference evidence="2" key="1">
    <citation type="submission" date="2021-01" db="EMBL/GenBank/DDBJ databases">
        <title>Draft genome sequence of Nasalis larvatus strain YZ03.</title>
        <authorList>
            <person name="Suzuki-Hashido N."/>
            <person name="Tsuchida S."/>
            <person name="Hayakawa T."/>
        </authorList>
    </citation>
    <scope>NUCLEOTIDE SEQUENCE [LARGE SCALE GENOMIC DNA]</scope>
    <source>
        <strain evidence="2">YZ03</strain>
    </source>
</reference>
<evidence type="ECO:0008006" key="3">
    <source>
        <dbReference type="Google" id="ProtNLM"/>
    </source>
</evidence>